<evidence type="ECO:0000313" key="4">
    <source>
        <dbReference type="EMBL" id="RFM33416.1"/>
    </source>
</evidence>
<proteinExistence type="predicted"/>
<comment type="caution">
    <text evidence="4">The sequence shown here is derived from an EMBL/GenBank/DDBJ whole genome shotgun (WGS) entry which is preliminary data.</text>
</comment>
<evidence type="ECO:0000313" key="5">
    <source>
        <dbReference type="Proteomes" id="UP000261174"/>
    </source>
</evidence>
<dbReference type="InterPro" id="IPR000182">
    <property type="entry name" value="GNAT_dom"/>
</dbReference>
<dbReference type="PANTHER" id="PTHR43800:SF1">
    <property type="entry name" value="PEPTIDYL-LYSINE N-ACETYLTRANSFERASE YJAB"/>
    <property type="match status" value="1"/>
</dbReference>
<keyword evidence="5" id="KW-1185">Reference proteome</keyword>
<dbReference type="Proteomes" id="UP000261174">
    <property type="component" value="Unassembled WGS sequence"/>
</dbReference>
<organism evidence="4 5">
    <name type="scientific">Chitinophaga silvisoli</name>
    <dbReference type="NCBI Taxonomy" id="2291814"/>
    <lineage>
        <taxon>Bacteria</taxon>
        <taxon>Pseudomonadati</taxon>
        <taxon>Bacteroidota</taxon>
        <taxon>Chitinophagia</taxon>
        <taxon>Chitinophagales</taxon>
        <taxon>Chitinophagaceae</taxon>
        <taxon>Chitinophaga</taxon>
    </lineage>
</organism>
<evidence type="ECO:0000256" key="1">
    <source>
        <dbReference type="ARBA" id="ARBA00022679"/>
    </source>
</evidence>
<dbReference type="RefSeq" id="WP_116855263.1">
    <property type="nucleotide sequence ID" value="NZ_QTJV01000007.1"/>
</dbReference>
<dbReference type="CDD" id="cd04301">
    <property type="entry name" value="NAT_SF"/>
    <property type="match status" value="1"/>
</dbReference>
<dbReference type="EMBL" id="QTJV01000007">
    <property type="protein sequence ID" value="RFM33416.1"/>
    <property type="molecule type" value="Genomic_DNA"/>
</dbReference>
<dbReference type="InterPro" id="IPR016181">
    <property type="entry name" value="Acyl_CoA_acyltransferase"/>
</dbReference>
<evidence type="ECO:0000256" key="2">
    <source>
        <dbReference type="ARBA" id="ARBA00023315"/>
    </source>
</evidence>
<dbReference type="Pfam" id="PF13673">
    <property type="entry name" value="Acetyltransf_10"/>
    <property type="match status" value="1"/>
</dbReference>
<dbReference type="PROSITE" id="PS51186">
    <property type="entry name" value="GNAT"/>
    <property type="match status" value="1"/>
</dbReference>
<protein>
    <submittedName>
        <fullName evidence="4">GNAT family N-acetyltransferase</fullName>
    </submittedName>
</protein>
<dbReference type="SUPFAM" id="SSF55729">
    <property type="entry name" value="Acyl-CoA N-acyltransferases (Nat)"/>
    <property type="match status" value="1"/>
</dbReference>
<dbReference type="GO" id="GO:0016747">
    <property type="term" value="F:acyltransferase activity, transferring groups other than amino-acyl groups"/>
    <property type="evidence" value="ECO:0007669"/>
    <property type="project" value="InterPro"/>
</dbReference>
<keyword evidence="2" id="KW-0012">Acyltransferase</keyword>
<sequence>MNYQIERYNTRFKDALLNVWERSVLATHDFLHTNDFVAIKEMLQSFDFGVLDVFCLLEHNEVIGFIGLHETKIEMLFLDPAYIGKGLGKYLMNFAISELKASEVDVNEQNLQAKGFYEKMGFEVYSRTEKDDEGRDYPILKMKRTRDY</sequence>
<dbReference type="PANTHER" id="PTHR43800">
    <property type="entry name" value="PEPTIDYL-LYSINE N-ACETYLTRANSFERASE YJAB"/>
    <property type="match status" value="1"/>
</dbReference>
<name>A0A3E1NZN6_9BACT</name>
<keyword evidence="1 4" id="KW-0808">Transferase</keyword>
<dbReference type="OrthoDB" id="9789605at2"/>
<feature type="domain" description="N-acetyltransferase" evidence="3">
    <location>
        <begin position="15"/>
        <end position="144"/>
    </location>
</feature>
<evidence type="ECO:0000259" key="3">
    <source>
        <dbReference type="PROSITE" id="PS51186"/>
    </source>
</evidence>
<dbReference type="AlphaFoldDB" id="A0A3E1NZN6"/>
<gene>
    <name evidence="4" type="ORF">DXN04_19115</name>
</gene>
<dbReference type="Gene3D" id="3.40.630.30">
    <property type="match status" value="1"/>
</dbReference>
<reference evidence="4 5" key="1">
    <citation type="submission" date="2018-08" db="EMBL/GenBank/DDBJ databases">
        <title>Chitinophaga sp. K20C18050901, a novel bacterium isolated from forest soil.</title>
        <authorList>
            <person name="Wang C."/>
        </authorList>
    </citation>
    <scope>NUCLEOTIDE SEQUENCE [LARGE SCALE GENOMIC DNA]</scope>
    <source>
        <strain evidence="4 5">K20C18050901</strain>
    </source>
</reference>
<accession>A0A3E1NZN6</accession>